<feature type="transmembrane region" description="Helical" evidence="1">
    <location>
        <begin position="203"/>
        <end position="228"/>
    </location>
</feature>
<proteinExistence type="predicted"/>
<name>A0A1J5THL3_9ARCH</name>
<sequence length="280" mass="31491">MSVKDPLKLMQLFSIISLVICLHFSYVINNPEESLFVDGFNVVTESVGYSDVFTFYDFTIIFSIFLGIVMGTVFSIAQYHSQKTFNLVLFILLSLLIILSYESGNDRIPIEPETLHQFALWIFLGLPLILGIPSVINSNLELLALSAFLVVVIPLGSQGNDTSMIVEILCFISSFLLFIELGYGHERYSRLSKIIPEGSNSVVNWFVMVLVATLFIAVGMTTAAYYFHEVMAYLLPLKFAESIEFNTIYGRAISVLLFFSFWAAGQILLSRSYLAQQVED</sequence>
<feature type="transmembrane region" description="Helical" evidence="1">
    <location>
        <begin position="84"/>
        <end position="103"/>
    </location>
</feature>
<comment type="caution">
    <text evidence="2">The sequence shown here is derived from an EMBL/GenBank/DDBJ whole genome shotgun (WGS) entry which is preliminary data.</text>
</comment>
<evidence type="ECO:0000313" key="2">
    <source>
        <dbReference type="EMBL" id="OIR15664.1"/>
    </source>
</evidence>
<feature type="transmembrane region" description="Helical" evidence="1">
    <location>
        <begin position="140"/>
        <end position="157"/>
    </location>
</feature>
<keyword evidence="1" id="KW-0812">Transmembrane</keyword>
<accession>A0A1J5THL3</accession>
<feature type="transmembrane region" description="Helical" evidence="1">
    <location>
        <begin position="55"/>
        <end position="77"/>
    </location>
</feature>
<gene>
    <name evidence="2" type="ORF">BEU04_01825</name>
</gene>
<evidence type="ECO:0000313" key="3">
    <source>
        <dbReference type="Proteomes" id="UP000183815"/>
    </source>
</evidence>
<protein>
    <submittedName>
        <fullName evidence="2">Uncharacterized protein</fullName>
    </submittedName>
</protein>
<feature type="transmembrane region" description="Helical" evidence="1">
    <location>
        <begin position="115"/>
        <end position="133"/>
    </location>
</feature>
<dbReference type="AlphaFoldDB" id="A0A1J5THL3"/>
<dbReference type="EMBL" id="MIYU01000016">
    <property type="protein sequence ID" value="OIR15664.1"/>
    <property type="molecule type" value="Genomic_DNA"/>
</dbReference>
<feature type="transmembrane region" description="Helical" evidence="1">
    <location>
        <begin position="248"/>
        <end position="269"/>
    </location>
</feature>
<feature type="transmembrane region" description="Helical" evidence="1">
    <location>
        <begin position="12"/>
        <end position="28"/>
    </location>
</feature>
<feature type="transmembrane region" description="Helical" evidence="1">
    <location>
        <begin position="163"/>
        <end position="183"/>
    </location>
</feature>
<dbReference type="Proteomes" id="UP000183815">
    <property type="component" value="Unassembled WGS sequence"/>
</dbReference>
<keyword evidence="1" id="KW-0472">Membrane</keyword>
<keyword evidence="1" id="KW-1133">Transmembrane helix</keyword>
<evidence type="ECO:0000256" key="1">
    <source>
        <dbReference type="SAM" id="Phobius"/>
    </source>
</evidence>
<reference evidence="2 3" key="1">
    <citation type="submission" date="2016-08" db="EMBL/GenBank/DDBJ databases">
        <title>New Insights into Marine Group III Euryarchaeota, from dark to light.</title>
        <authorList>
            <person name="Haro-Moreno J.M."/>
            <person name="Rodriguez-Valera F."/>
            <person name="Lopez-Garcia P."/>
            <person name="Moreira D."/>
            <person name="Martin-Cuadrado A.B."/>
        </authorList>
    </citation>
    <scope>NUCLEOTIDE SEQUENCE [LARGE SCALE GENOMIC DNA]</scope>
    <source>
        <strain evidence="2">CG-Bathy1</strain>
    </source>
</reference>
<organism evidence="2 3">
    <name type="scientific">Marine Group III euryarchaeote CG-Bathy1</name>
    <dbReference type="NCBI Taxonomy" id="1889001"/>
    <lineage>
        <taxon>Archaea</taxon>
        <taxon>Methanobacteriati</taxon>
        <taxon>Thermoplasmatota</taxon>
        <taxon>Thermoplasmata</taxon>
        <taxon>Candidatus Thermoprofundales</taxon>
    </lineage>
</organism>